<protein>
    <recommendedName>
        <fullName evidence="4">Transmembrane protein</fullName>
    </recommendedName>
</protein>
<feature type="transmembrane region" description="Helical" evidence="1">
    <location>
        <begin position="21"/>
        <end position="50"/>
    </location>
</feature>
<comment type="caution">
    <text evidence="2">The sequence shown here is derived from an EMBL/GenBank/DDBJ whole genome shotgun (WGS) entry which is preliminary data.</text>
</comment>
<keyword evidence="1" id="KW-0812">Transmembrane</keyword>
<dbReference type="Proteomes" id="UP001234178">
    <property type="component" value="Unassembled WGS sequence"/>
</dbReference>
<keyword evidence="1" id="KW-1133">Transmembrane helix</keyword>
<evidence type="ECO:0008006" key="4">
    <source>
        <dbReference type="Google" id="ProtNLM"/>
    </source>
</evidence>
<evidence type="ECO:0000313" key="2">
    <source>
        <dbReference type="EMBL" id="KAK4022209.1"/>
    </source>
</evidence>
<reference evidence="2 3" key="1">
    <citation type="journal article" date="2023" name="Nucleic Acids Res.">
        <title>The hologenome of Daphnia magna reveals possible DNA methylation and microbiome-mediated evolution of the host genome.</title>
        <authorList>
            <person name="Chaturvedi A."/>
            <person name="Li X."/>
            <person name="Dhandapani V."/>
            <person name="Marshall H."/>
            <person name="Kissane S."/>
            <person name="Cuenca-Cambronero M."/>
            <person name="Asole G."/>
            <person name="Calvet F."/>
            <person name="Ruiz-Romero M."/>
            <person name="Marangio P."/>
            <person name="Guigo R."/>
            <person name="Rago D."/>
            <person name="Mirbahai L."/>
            <person name="Eastwood N."/>
            <person name="Colbourne J.K."/>
            <person name="Zhou J."/>
            <person name="Mallon E."/>
            <person name="Orsini L."/>
        </authorList>
    </citation>
    <scope>NUCLEOTIDE SEQUENCE [LARGE SCALE GENOMIC DNA]</scope>
    <source>
        <strain evidence="2">LRV0_1</strain>
    </source>
</reference>
<organism evidence="2 3">
    <name type="scientific">Daphnia magna</name>
    <dbReference type="NCBI Taxonomy" id="35525"/>
    <lineage>
        <taxon>Eukaryota</taxon>
        <taxon>Metazoa</taxon>
        <taxon>Ecdysozoa</taxon>
        <taxon>Arthropoda</taxon>
        <taxon>Crustacea</taxon>
        <taxon>Branchiopoda</taxon>
        <taxon>Diplostraca</taxon>
        <taxon>Cladocera</taxon>
        <taxon>Anomopoda</taxon>
        <taxon>Daphniidae</taxon>
        <taxon>Daphnia</taxon>
    </lineage>
</organism>
<evidence type="ECO:0000313" key="3">
    <source>
        <dbReference type="Proteomes" id="UP001234178"/>
    </source>
</evidence>
<dbReference type="EMBL" id="JAOYFB010000037">
    <property type="protein sequence ID" value="KAK4022209.1"/>
    <property type="molecule type" value="Genomic_DNA"/>
</dbReference>
<evidence type="ECO:0000256" key="1">
    <source>
        <dbReference type="SAM" id="Phobius"/>
    </source>
</evidence>
<gene>
    <name evidence="2" type="ORF">OUZ56_007688</name>
</gene>
<accession>A0ABR0AB15</accession>
<keyword evidence="3" id="KW-1185">Reference proteome</keyword>
<name>A0ABR0AB15_9CRUS</name>
<sequence>MLRGDGFFMVQSKDLSLRQRVILLLPSAFARVSFYWLFSNAYFGFFFLWVPIHLRFSPSSFLAGPCYVCLTPPNFFLQNDCVYQPHSRRKTIKRNLPSHSFFFFDPLEKINTRGQPGTQIAF</sequence>
<proteinExistence type="predicted"/>
<keyword evidence="1" id="KW-0472">Membrane</keyword>